<accession>A0A0C1MW51</accession>
<dbReference type="EMBL" id="JSWE01000230">
    <property type="protein sequence ID" value="KIE04101.1"/>
    <property type="molecule type" value="Genomic_DNA"/>
</dbReference>
<evidence type="ECO:0000313" key="1">
    <source>
        <dbReference type="EMBL" id="KIE04101.1"/>
    </source>
</evidence>
<dbReference type="AlphaFoldDB" id="A0A0C1MW51"/>
<protein>
    <submittedName>
        <fullName evidence="1">Uncharacterized protein</fullName>
    </submittedName>
</protein>
<keyword evidence="2" id="KW-1185">Reference proteome</keyword>
<sequence>MRVFEETNQKLAKINPNNMVCGSIPKLIKPE</sequence>
<proteinExistence type="predicted"/>
<name>A0A0C1MW51_9RICK</name>
<evidence type="ECO:0000313" key="2">
    <source>
        <dbReference type="Proteomes" id="UP000031258"/>
    </source>
</evidence>
<reference evidence="1 2" key="1">
    <citation type="submission" date="2014-11" db="EMBL/GenBank/DDBJ databases">
        <title>A Rickettsiales Symbiont of Amoebae With Ancient Features.</title>
        <authorList>
            <person name="Schulz F."/>
            <person name="Martijn J."/>
            <person name="Wascher F."/>
            <person name="Kostanjsek R."/>
            <person name="Ettema T.J."/>
            <person name="Horn M."/>
        </authorList>
    </citation>
    <scope>NUCLEOTIDE SEQUENCE [LARGE SCALE GENOMIC DNA]</scope>
    <source>
        <strain evidence="1 2">UWC36</strain>
    </source>
</reference>
<gene>
    <name evidence="1" type="ORF">NF27_JN00070</name>
</gene>
<dbReference type="Proteomes" id="UP000031258">
    <property type="component" value="Unassembled WGS sequence"/>
</dbReference>
<organism evidence="1 2">
    <name type="scientific">Candidatus Jidaibacter acanthamoebae</name>
    <dbReference type="NCBI Taxonomy" id="86105"/>
    <lineage>
        <taxon>Bacteria</taxon>
        <taxon>Pseudomonadati</taxon>
        <taxon>Pseudomonadota</taxon>
        <taxon>Alphaproteobacteria</taxon>
        <taxon>Rickettsiales</taxon>
        <taxon>Candidatus Midichloriaceae</taxon>
        <taxon>Candidatus Jidaibacter</taxon>
    </lineage>
</organism>
<dbReference type="STRING" id="86105.NF27_JN00070"/>
<comment type="caution">
    <text evidence="1">The sequence shown here is derived from an EMBL/GenBank/DDBJ whole genome shotgun (WGS) entry which is preliminary data.</text>
</comment>